<dbReference type="AlphaFoldDB" id="A0A2S0WQE4"/>
<gene>
    <name evidence="2" type="ORF">C3E78_15800</name>
</gene>
<accession>A0A2S0WQE4</accession>
<evidence type="ECO:0000313" key="3">
    <source>
        <dbReference type="Proteomes" id="UP000244384"/>
    </source>
</evidence>
<keyword evidence="3" id="KW-1185">Reference proteome</keyword>
<feature type="compositionally biased region" description="Low complexity" evidence="1">
    <location>
        <begin position="289"/>
        <end position="311"/>
    </location>
</feature>
<dbReference type="KEGG" id="aez:C3E78_15800"/>
<feature type="region of interest" description="Disordered" evidence="1">
    <location>
        <begin position="65"/>
        <end position="89"/>
    </location>
</feature>
<dbReference type="EMBL" id="CP026952">
    <property type="protein sequence ID" value="AWB93556.1"/>
    <property type="molecule type" value="Genomic_DNA"/>
</dbReference>
<accession>A0A5F2EU57</accession>
<feature type="compositionally biased region" description="Low complexity" evidence="1">
    <location>
        <begin position="267"/>
        <end position="276"/>
    </location>
</feature>
<protein>
    <submittedName>
        <fullName evidence="2">Uncharacterized protein</fullName>
    </submittedName>
</protein>
<dbReference type="Proteomes" id="UP000244384">
    <property type="component" value="Chromosome"/>
</dbReference>
<dbReference type="OrthoDB" id="3402808at2"/>
<sequence>MIGRRSHDDAQSFDEAWNGAAPRDQHIADLVAFAEDLCAAAAIEPSARFRSDLRAQLMTEAATVLKPLPPADRRPAATPSSAGPRRPRRRLVGLTATLVTSAGAVGLVASSASALPGETLYPVKRTVESVELTTLHRDDASRGAFQLGQAKERLTEARSLSGKGASDKLIAETLDDFSSAASDGSSRLFTDYTDRGKKTSVRQVNDFAAAASKDLSQLSSDLPDGAGDSFVAATRAVRRLATQASSLCSSCGGADVDDLVSAVTGAARKNPAAPKAKAAKDTADPAPKPAATQRPAAAPDDTGTGTADSAPTPRPAASPTPPRPTRTPSLSDVTDPLLGGLLGDEEQEGLVPGLLNGLLGGGRGRE</sequence>
<evidence type="ECO:0000313" key="2">
    <source>
        <dbReference type="EMBL" id="AWB93556.1"/>
    </source>
</evidence>
<organism evidence="2 3">
    <name type="scientific">Aeromicrobium chenweiae</name>
    <dbReference type="NCBI Taxonomy" id="2079793"/>
    <lineage>
        <taxon>Bacteria</taxon>
        <taxon>Bacillati</taxon>
        <taxon>Actinomycetota</taxon>
        <taxon>Actinomycetes</taxon>
        <taxon>Propionibacteriales</taxon>
        <taxon>Nocardioidaceae</taxon>
        <taxon>Aeromicrobium</taxon>
    </lineage>
</organism>
<reference evidence="3" key="1">
    <citation type="submission" date="2018-01" db="EMBL/GenBank/DDBJ databases">
        <authorList>
            <person name="Li J."/>
        </authorList>
    </citation>
    <scope>NUCLEOTIDE SEQUENCE [LARGE SCALE GENOMIC DNA]</scope>
    <source>
        <strain evidence="3">592</strain>
    </source>
</reference>
<dbReference type="InterPro" id="IPR043725">
    <property type="entry name" value="DUF5667"/>
</dbReference>
<feature type="compositionally biased region" description="Pro residues" evidence="1">
    <location>
        <begin position="312"/>
        <end position="325"/>
    </location>
</feature>
<dbReference type="Pfam" id="PF18915">
    <property type="entry name" value="DUF5667"/>
    <property type="match status" value="1"/>
</dbReference>
<name>A0A2S0WQE4_9ACTN</name>
<dbReference type="RefSeq" id="WP_108580030.1">
    <property type="nucleotide sequence ID" value="NZ_CP026952.1"/>
</dbReference>
<evidence type="ECO:0000256" key="1">
    <source>
        <dbReference type="SAM" id="MobiDB-lite"/>
    </source>
</evidence>
<feature type="region of interest" description="Disordered" evidence="1">
    <location>
        <begin position="267"/>
        <end position="366"/>
    </location>
</feature>
<proteinExistence type="predicted"/>